<sequence>MSRGRSHPQIQKRSESDVSAEDPLVSKLFAILPLELLIEVAKYLSPLDLLRLSRTVLRNVEGLPPCPKSLCEPQYAAMLFLDECSMCSRPTTNDMDAVLLVRLCDYCLQDEVCDMDQRPRTIIQQSLLFISTEPVVGKREHKKWFLMNQAKEIQAKYKELLESGDINTLDWVKKRHKLVADRKNVLGSQKAKPLTEWIRNSQTQRKMEREEEMRRLKTLHREEIEARLPKLGWDRTDFHQLGNTKLKWANLVSVPKLLDDQAKPKPVETFSGPPVATLRNDNQDINIELTVLDSPFPSASVFMSWPEVMALLGTDIPMETFEAQLKDQQARLMQLINDWHDTWKRALLEELPKDTLPIDTQNIECDLTTGTQGRSLDCLPMEVKQLLRADAIFILGCNELNIYPEKLGSWDVEKMSWLSYNYGLSNIAKGLLRGLGRPNAPYLGMKALGKSFVYVRCHQDPIYWSWTEIVQHFFNEAQVYQRRLDELSKGTKYNEHFIYASTHDIANSKPLVQIMAETSRHDHHGLKECRICNDANVPWSTLVHEEYIVEHVRDVHLIANPVEKRHYSPHVKNKYGYYY</sequence>
<dbReference type="AlphaFoldDB" id="A0A5N5QIL5"/>
<name>A0A5N5QIL5_9AGAM</name>
<dbReference type="Proteomes" id="UP000383932">
    <property type="component" value="Unassembled WGS sequence"/>
</dbReference>
<keyword evidence="3" id="KW-1185">Reference proteome</keyword>
<dbReference type="OrthoDB" id="2322499at2759"/>
<dbReference type="CDD" id="cd09917">
    <property type="entry name" value="F-box_SF"/>
    <property type="match status" value="1"/>
</dbReference>
<protein>
    <recommendedName>
        <fullName evidence="1">F-box domain-containing protein</fullName>
    </recommendedName>
</protein>
<feature type="domain" description="F-box" evidence="1">
    <location>
        <begin position="26"/>
        <end position="55"/>
    </location>
</feature>
<comment type="caution">
    <text evidence="2">The sequence shown here is derived from an EMBL/GenBank/DDBJ whole genome shotgun (WGS) entry which is preliminary data.</text>
</comment>
<accession>A0A5N5QIL5</accession>
<dbReference type="EMBL" id="SSOP01000098">
    <property type="protein sequence ID" value="KAB5591585.1"/>
    <property type="molecule type" value="Genomic_DNA"/>
</dbReference>
<organism evidence="2 3">
    <name type="scientific">Ceratobasidium theobromae</name>
    <dbReference type="NCBI Taxonomy" id="1582974"/>
    <lineage>
        <taxon>Eukaryota</taxon>
        <taxon>Fungi</taxon>
        <taxon>Dikarya</taxon>
        <taxon>Basidiomycota</taxon>
        <taxon>Agaricomycotina</taxon>
        <taxon>Agaricomycetes</taxon>
        <taxon>Cantharellales</taxon>
        <taxon>Ceratobasidiaceae</taxon>
        <taxon>Ceratobasidium</taxon>
    </lineage>
</organism>
<reference evidence="2 3" key="1">
    <citation type="journal article" date="2019" name="Fungal Biol. Biotechnol.">
        <title>Draft genome sequence of fastidious pathogen Ceratobasidium theobromae, which causes vascular-streak dieback in Theobroma cacao.</title>
        <authorList>
            <person name="Ali S.S."/>
            <person name="Asman A."/>
            <person name="Shao J."/>
            <person name="Firmansyah A.P."/>
            <person name="Susilo A.W."/>
            <person name="Rosmana A."/>
            <person name="McMahon P."/>
            <person name="Junaid M."/>
            <person name="Guest D."/>
            <person name="Kheng T.Y."/>
            <person name="Meinhardt L.W."/>
            <person name="Bailey B.A."/>
        </authorList>
    </citation>
    <scope>NUCLEOTIDE SEQUENCE [LARGE SCALE GENOMIC DNA]</scope>
    <source>
        <strain evidence="2 3">CT2</strain>
    </source>
</reference>
<proteinExistence type="predicted"/>
<dbReference type="InterPro" id="IPR001810">
    <property type="entry name" value="F-box_dom"/>
</dbReference>
<evidence type="ECO:0000259" key="1">
    <source>
        <dbReference type="PROSITE" id="PS50181"/>
    </source>
</evidence>
<evidence type="ECO:0000313" key="3">
    <source>
        <dbReference type="Proteomes" id="UP000383932"/>
    </source>
</evidence>
<gene>
    <name evidence="2" type="ORF">CTheo_4974</name>
</gene>
<dbReference type="PROSITE" id="PS50181">
    <property type="entry name" value="FBOX"/>
    <property type="match status" value="1"/>
</dbReference>
<evidence type="ECO:0000313" key="2">
    <source>
        <dbReference type="EMBL" id="KAB5591585.1"/>
    </source>
</evidence>